<evidence type="ECO:0000256" key="8">
    <source>
        <dbReference type="ARBA" id="ARBA00022692"/>
    </source>
</evidence>
<dbReference type="PANTHER" id="PTHR12714">
    <property type="entry name" value="PROTEIN-S ISOPRENYLCYSTEINE O-METHYLTRANSFERASE"/>
    <property type="match status" value="1"/>
</dbReference>
<dbReference type="AlphaFoldDB" id="A0A9Q0RV28"/>
<reference evidence="14" key="1">
    <citation type="submission" date="2022-07" db="EMBL/GenBank/DDBJ databases">
        <authorList>
            <person name="Trinca V."/>
            <person name="Uliana J.V.C."/>
            <person name="Torres T.T."/>
            <person name="Ward R.J."/>
            <person name="Monesi N."/>
        </authorList>
    </citation>
    <scope>NUCLEOTIDE SEQUENCE</scope>
    <source>
        <strain evidence="14">HSMRA1968</strain>
        <tissue evidence="14">Whole embryos</tissue>
    </source>
</reference>
<dbReference type="Gene3D" id="1.20.120.1630">
    <property type="match status" value="1"/>
</dbReference>
<proteinExistence type="inferred from homology"/>
<comment type="catalytic activity">
    <reaction evidence="1 13">
        <text>[protein]-C-terminal S-[(2E,6E)-farnesyl]-L-cysteine + S-adenosyl-L-methionine = [protein]-C-terminal S-[(2E,6E)-farnesyl]-L-cysteine methyl ester + S-adenosyl-L-homocysteine</text>
        <dbReference type="Rhea" id="RHEA:21672"/>
        <dbReference type="Rhea" id="RHEA-COMP:12125"/>
        <dbReference type="Rhea" id="RHEA-COMP:12126"/>
        <dbReference type="ChEBI" id="CHEBI:57856"/>
        <dbReference type="ChEBI" id="CHEBI:59789"/>
        <dbReference type="ChEBI" id="CHEBI:90510"/>
        <dbReference type="ChEBI" id="CHEBI:90511"/>
        <dbReference type="EC" id="2.1.1.100"/>
    </reaction>
</comment>
<feature type="transmembrane region" description="Helical" evidence="13">
    <location>
        <begin position="41"/>
        <end position="60"/>
    </location>
</feature>
<comment type="caution">
    <text evidence="14">The sequence shown here is derived from an EMBL/GenBank/DDBJ whole genome shotgun (WGS) entry which is preliminary data.</text>
</comment>
<keyword evidence="13" id="KW-0256">Endoplasmic reticulum</keyword>
<evidence type="ECO:0000256" key="4">
    <source>
        <dbReference type="ARBA" id="ARBA00012151"/>
    </source>
</evidence>
<protein>
    <recommendedName>
        <fullName evidence="12 13">Protein-S-isoprenylcysteine O-methyltransferase</fullName>
        <ecNumber evidence="4 13">2.1.1.100</ecNumber>
    </recommendedName>
</protein>
<evidence type="ECO:0000256" key="3">
    <source>
        <dbReference type="ARBA" id="ARBA00009140"/>
    </source>
</evidence>
<dbReference type="Proteomes" id="UP001151699">
    <property type="component" value="Chromosome C"/>
</dbReference>
<evidence type="ECO:0000256" key="5">
    <source>
        <dbReference type="ARBA" id="ARBA00022603"/>
    </source>
</evidence>
<dbReference type="GO" id="GO:0005789">
    <property type="term" value="C:endoplasmic reticulum membrane"/>
    <property type="evidence" value="ECO:0007669"/>
    <property type="project" value="UniProtKB-SubCell"/>
</dbReference>
<feature type="transmembrane region" description="Helical" evidence="13">
    <location>
        <begin position="127"/>
        <end position="146"/>
    </location>
</feature>
<evidence type="ECO:0000256" key="10">
    <source>
        <dbReference type="ARBA" id="ARBA00023136"/>
    </source>
</evidence>
<dbReference type="PANTHER" id="PTHR12714:SF9">
    <property type="entry name" value="PROTEIN-S-ISOPRENYLCYSTEINE O-METHYLTRANSFERASE"/>
    <property type="match status" value="1"/>
</dbReference>
<keyword evidence="15" id="KW-1185">Reference proteome</keyword>
<dbReference type="OrthoDB" id="422086at2759"/>
<dbReference type="InterPro" id="IPR025770">
    <property type="entry name" value="PPMT_MeTrfase"/>
</dbReference>
<comment type="similarity">
    <text evidence="3 13">Belongs to the class VI-like SAM-binding methyltransferase superfamily. Isoprenylcysteine carboxyl methyltransferase family.</text>
</comment>
<evidence type="ECO:0000313" key="14">
    <source>
        <dbReference type="EMBL" id="KAJ6635260.1"/>
    </source>
</evidence>
<feature type="transmembrane region" description="Helical" evidence="13">
    <location>
        <begin position="158"/>
        <end position="175"/>
    </location>
</feature>
<feature type="transmembrane region" description="Helical" evidence="13">
    <location>
        <begin position="242"/>
        <end position="265"/>
    </location>
</feature>
<dbReference type="EMBL" id="WJQU01000004">
    <property type="protein sequence ID" value="KAJ6635260.1"/>
    <property type="molecule type" value="Genomic_DNA"/>
</dbReference>
<gene>
    <name evidence="14" type="primary">icmt</name>
    <name evidence="14" type="ORF">Bhyg_13845</name>
</gene>
<organism evidence="14 15">
    <name type="scientific">Pseudolycoriella hygida</name>
    <dbReference type="NCBI Taxonomy" id="35572"/>
    <lineage>
        <taxon>Eukaryota</taxon>
        <taxon>Metazoa</taxon>
        <taxon>Ecdysozoa</taxon>
        <taxon>Arthropoda</taxon>
        <taxon>Hexapoda</taxon>
        <taxon>Insecta</taxon>
        <taxon>Pterygota</taxon>
        <taxon>Neoptera</taxon>
        <taxon>Endopterygota</taxon>
        <taxon>Diptera</taxon>
        <taxon>Nematocera</taxon>
        <taxon>Sciaroidea</taxon>
        <taxon>Sciaridae</taxon>
        <taxon>Pseudolycoriella</taxon>
    </lineage>
</organism>
<dbReference type="Pfam" id="PF04140">
    <property type="entry name" value="ICMT"/>
    <property type="match status" value="1"/>
</dbReference>
<evidence type="ECO:0000256" key="13">
    <source>
        <dbReference type="RuleBase" id="RU362022"/>
    </source>
</evidence>
<evidence type="ECO:0000256" key="9">
    <source>
        <dbReference type="ARBA" id="ARBA00022989"/>
    </source>
</evidence>
<keyword evidence="9 13" id="KW-1133">Transmembrane helix</keyword>
<feature type="transmembrane region" description="Helical" evidence="13">
    <location>
        <begin position="67"/>
        <end position="88"/>
    </location>
</feature>
<evidence type="ECO:0000256" key="11">
    <source>
        <dbReference type="ARBA" id="ARBA00023572"/>
    </source>
</evidence>
<evidence type="ECO:0000256" key="2">
    <source>
        <dbReference type="ARBA" id="ARBA00004141"/>
    </source>
</evidence>
<dbReference type="GO" id="GO:0004671">
    <property type="term" value="F:protein C-terminal S-isoprenylcysteine carboxyl O-methyltransferase activity"/>
    <property type="evidence" value="ECO:0007669"/>
    <property type="project" value="UniProtKB-EC"/>
</dbReference>
<dbReference type="GO" id="GO:0032259">
    <property type="term" value="P:methylation"/>
    <property type="evidence" value="ECO:0007669"/>
    <property type="project" value="UniProtKB-KW"/>
</dbReference>
<evidence type="ECO:0000256" key="1">
    <source>
        <dbReference type="ARBA" id="ARBA00001450"/>
    </source>
</evidence>
<evidence type="ECO:0000256" key="7">
    <source>
        <dbReference type="ARBA" id="ARBA00022691"/>
    </source>
</evidence>
<dbReference type="PROSITE" id="PS51564">
    <property type="entry name" value="SAM_ICMT"/>
    <property type="match status" value="1"/>
</dbReference>
<name>A0A9Q0RV28_9DIPT</name>
<feature type="transmembrane region" description="Helical" evidence="13">
    <location>
        <begin position="94"/>
        <end position="115"/>
    </location>
</feature>
<keyword evidence="10 13" id="KW-0472">Membrane</keyword>
<evidence type="ECO:0000256" key="12">
    <source>
        <dbReference type="ARBA" id="ARBA00023656"/>
    </source>
</evidence>
<comment type="subcellular location">
    <subcellularLocation>
        <location evidence="13">Endoplasmic reticulum membrane</location>
        <topology evidence="13">Multi-pass membrane protein</topology>
    </subcellularLocation>
    <subcellularLocation>
        <location evidence="2">Membrane</location>
        <topology evidence="2">Multi-pass membrane protein</topology>
    </subcellularLocation>
</comment>
<dbReference type="EC" id="2.1.1.100" evidence="4 13"/>
<keyword evidence="6" id="KW-0808">Transferase</keyword>
<keyword evidence="7 13" id="KW-0949">S-adenosyl-L-methionine</keyword>
<dbReference type="InterPro" id="IPR007269">
    <property type="entry name" value="ICMT_MeTrfase"/>
</dbReference>
<comment type="function">
    <text evidence="11">Catalyzes the post-translational methylation of isoprenylated C-terminal cysteine residues.</text>
</comment>
<keyword evidence="8 13" id="KW-0812">Transmembrane</keyword>
<sequence>MLCDEGKLSIKCFLGTATLVLALTISQNVLGLTPHHIWGASLWGPVFYFVIICISLRLFLSDQNYQYAIRATFLGFTFSSSILVAILCPLKWKAFGVYGTMMSIFHYSEFLAIAWSNPSSLSTSSFILNHSLHYALAAISSWIEFLVEVNFWPEMKEYTIITVFGLLICLGGELLRKLAIITAHTNFNHIVSNFSTESPPPAEVCPFQFCETFQVQYKKSKDHVLVKHGVYSIARHPSYVGWFWWSIGTQIILANPVCVVIYAIASWKFFNNRVYLEEITLLNFFGEEYYNYQKEVPTGLPFINGYLLDNPITNQN</sequence>
<accession>A0A9Q0RV28</accession>
<evidence type="ECO:0000313" key="15">
    <source>
        <dbReference type="Proteomes" id="UP001151699"/>
    </source>
</evidence>
<keyword evidence="5 13" id="KW-0489">Methyltransferase</keyword>
<evidence type="ECO:0000256" key="6">
    <source>
        <dbReference type="ARBA" id="ARBA00022679"/>
    </source>
</evidence>